<keyword evidence="2" id="KW-0812">Transmembrane</keyword>
<gene>
    <name evidence="3" type="ORF">PLXY2_LOCUS4826</name>
</gene>
<dbReference type="Pfam" id="PF00106">
    <property type="entry name" value="adh_short"/>
    <property type="match status" value="1"/>
</dbReference>
<evidence type="ECO:0000313" key="4">
    <source>
        <dbReference type="Proteomes" id="UP000653454"/>
    </source>
</evidence>
<dbReference type="SUPFAM" id="SSF51735">
    <property type="entry name" value="NAD(P)-binding Rossmann-fold domains"/>
    <property type="match status" value="2"/>
</dbReference>
<comment type="similarity">
    <text evidence="1">Belongs to the short-chain dehydrogenases/reductases (SDR) family.</text>
</comment>
<evidence type="ECO:0000256" key="2">
    <source>
        <dbReference type="SAM" id="Phobius"/>
    </source>
</evidence>
<dbReference type="InterPro" id="IPR036291">
    <property type="entry name" value="NAD(P)-bd_dom_sf"/>
</dbReference>
<proteinExistence type="inferred from homology"/>
<keyword evidence="2" id="KW-1133">Transmembrane helix</keyword>
<keyword evidence="2" id="KW-0472">Membrane</keyword>
<dbReference type="PANTHER" id="PTHR24322:SF729">
    <property type="entry name" value="MIP05442P"/>
    <property type="match status" value="1"/>
</dbReference>
<comment type="caution">
    <text evidence="3">The sequence shown here is derived from an EMBL/GenBank/DDBJ whole genome shotgun (WGS) entry which is preliminary data.</text>
</comment>
<dbReference type="Proteomes" id="UP000653454">
    <property type="component" value="Unassembled WGS sequence"/>
</dbReference>
<evidence type="ECO:0000256" key="1">
    <source>
        <dbReference type="RuleBase" id="RU000363"/>
    </source>
</evidence>
<evidence type="ECO:0000313" key="3">
    <source>
        <dbReference type="EMBL" id="CAG9112042.1"/>
    </source>
</evidence>
<keyword evidence="4" id="KW-1185">Reference proteome</keyword>
<name>A0A8S4E9W4_PLUXY</name>
<protein>
    <submittedName>
        <fullName evidence="3">(diamondback moth) hypothetical protein</fullName>
    </submittedName>
</protein>
<dbReference type="Gene3D" id="3.40.50.720">
    <property type="entry name" value="NAD(P)-binding Rossmann-like Domain"/>
    <property type="match status" value="2"/>
</dbReference>
<dbReference type="PRINTS" id="PR00080">
    <property type="entry name" value="SDRFAMILY"/>
</dbReference>
<dbReference type="PRINTS" id="PR00081">
    <property type="entry name" value="GDHRDH"/>
</dbReference>
<dbReference type="GO" id="GO:0005811">
    <property type="term" value="C:lipid droplet"/>
    <property type="evidence" value="ECO:0007669"/>
    <property type="project" value="TreeGrafter"/>
</dbReference>
<accession>A0A8S4E9W4</accession>
<dbReference type="InterPro" id="IPR002347">
    <property type="entry name" value="SDR_fam"/>
</dbReference>
<organism evidence="3 4">
    <name type="scientific">Plutella xylostella</name>
    <name type="common">Diamondback moth</name>
    <name type="synonym">Plutella maculipennis</name>
    <dbReference type="NCBI Taxonomy" id="51655"/>
    <lineage>
        <taxon>Eukaryota</taxon>
        <taxon>Metazoa</taxon>
        <taxon>Ecdysozoa</taxon>
        <taxon>Arthropoda</taxon>
        <taxon>Hexapoda</taxon>
        <taxon>Insecta</taxon>
        <taxon>Pterygota</taxon>
        <taxon>Neoptera</taxon>
        <taxon>Endopterygota</taxon>
        <taxon>Lepidoptera</taxon>
        <taxon>Glossata</taxon>
        <taxon>Ditrysia</taxon>
        <taxon>Yponomeutoidea</taxon>
        <taxon>Plutellidae</taxon>
        <taxon>Plutella</taxon>
    </lineage>
</organism>
<sequence length="445" mass="48430">MKFEEPTGESLPPRASNLSKVFDVARDTVIFLVLSCYYILESMFLTLVPNAIRPMKSLKGDVVVVTGGAGGVGRQLALQLARLGAKVVVWDISSEGLKKTCADVTDEGYEIVSYVVDLADREAVYATAERVKNEVGKVDMLINNAGTVFGQTLLELSDAAIETTYKVNILSHYWTVKAFLPDMISSGKGHIVTVGSVAGLLGTYRCTDYSGTKFATVGFHEALFTELRVPKVTKLPKMPKVPQVVKVPKMPKVPQVPKVAKLPKVPKVPKVSKVAKVPKVPKVAKVAKLPTIPKVPQVAKVPNMPKVPQGFKVTKGHKVTKGPKVPKVAKVAKVPKVPKVPKVAKAHGHSSIHATLVCPYYINTGMFDGVTPRLMPMLEPQYVAATMIESVRKNEVNCIMPGSVRYLLPLKCLLPAKMCWDLMHRVMKGPQSMMEFKGKRKVAGG</sequence>
<dbReference type="EMBL" id="CAJHNJ030000013">
    <property type="protein sequence ID" value="CAG9112042.1"/>
    <property type="molecule type" value="Genomic_DNA"/>
</dbReference>
<reference evidence="3" key="1">
    <citation type="submission" date="2020-11" db="EMBL/GenBank/DDBJ databases">
        <authorList>
            <person name="Whiteford S."/>
        </authorList>
    </citation>
    <scope>NUCLEOTIDE SEQUENCE</scope>
</reference>
<dbReference type="PANTHER" id="PTHR24322">
    <property type="entry name" value="PKSB"/>
    <property type="match status" value="1"/>
</dbReference>
<dbReference type="AlphaFoldDB" id="A0A8S4E9W4"/>
<feature type="transmembrane region" description="Helical" evidence="2">
    <location>
        <begin position="29"/>
        <end position="48"/>
    </location>
</feature>
<dbReference type="GO" id="GO:0016616">
    <property type="term" value="F:oxidoreductase activity, acting on the CH-OH group of donors, NAD or NADP as acceptor"/>
    <property type="evidence" value="ECO:0007669"/>
    <property type="project" value="TreeGrafter"/>
</dbReference>